<dbReference type="EMBL" id="CP008742">
    <property type="protein sequence ID" value="ARD12715.1"/>
    <property type="molecule type" value="Genomic_DNA"/>
</dbReference>
<evidence type="ECO:0000313" key="2">
    <source>
        <dbReference type="Proteomes" id="UP000005729"/>
    </source>
</evidence>
<sequence length="106" mass="12151">MSFIIFFIEISPLFAKSRHIYYAIVLQIRPRKNFAMLTAKKIFKLIESNLRVKSDTALAYTTRPNGMKPKRASSYVINGCLIINLSIISVKTKPLPPYLYQLKSPV</sequence>
<dbReference type="Proteomes" id="UP000005729">
    <property type="component" value="Chromosome"/>
</dbReference>
<evidence type="ECO:0000313" key="1">
    <source>
        <dbReference type="EMBL" id="ARD12715.1"/>
    </source>
</evidence>
<proteinExistence type="predicted"/>
<dbReference type="AlphaFoldDB" id="A0ABC8BES4"/>
<gene>
    <name evidence="1" type="ORF">PSA3335_17640</name>
</gene>
<reference evidence="1 2" key="1">
    <citation type="journal article" date="2010" name="Environ. Microbiol.">
        <title>Annotation and overview of the Pseudomonas savastanoi pv. savastanoi NCPPB 3335 draft genome reveals the virulence gene complement of a tumour-inducing pathogen of woody hosts.</title>
        <authorList>
            <person name="Rodriguez-Palenzuela P."/>
            <person name="Matas I.M."/>
            <person name="Murillo J."/>
            <person name="Lopez-Solanilla E."/>
            <person name="Bardaji L."/>
            <person name="Perez-Martinez I."/>
            <person name="Rodriguez-Moskera M.E."/>
            <person name="Penyalver R."/>
            <person name="Lopez M.M."/>
            <person name="Quesada J.M."/>
            <person name="Biehl B.S."/>
            <person name="Perna N.T."/>
            <person name="Glasner J.D."/>
            <person name="Cabot E.L."/>
            <person name="Neeno-Eckwall E."/>
            <person name="Ramos C."/>
        </authorList>
    </citation>
    <scope>NUCLEOTIDE SEQUENCE [LARGE SCALE GENOMIC DNA]</scope>
    <source>
        <strain evidence="1 2">NCPPB 3335</strain>
    </source>
</reference>
<accession>A0ABC8BES4</accession>
<name>A0ABC8BES4_PSESS</name>
<protein>
    <submittedName>
        <fullName evidence="1">Uncharacterized protein</fullName>
    </submittedName>
</protein>
<dbReference type="KEGG" id="psav:PSA3335_17640"/>
<organism evidence="1 2">
    <name type="scientific">Pseudomonas savastanoi pv. savastanoi NCPPB 3335</name>
    <dbReference type="NCBI Taxonomy" id="693985"/>
    <lineage>
        <taxon>Bacteria</taxon>
        <taxon>Pseudomonadati</taxon>
        <taxon>Pseudomonadota</taxon>
        <taxon>Gammaproteobacteria</taxon>
        <taxon>Pseudomonadales</taxon>
        <taxon>Pseudomonadaceae</taxon>
        <taxon>Pseudomonas</taxon>
    </lineage>
</organism>